<evidence type="ECO:0000313" key="2">
    <source>
        <dbReference type="Proteomes" id="UP000700596"/>
    </source>
</evidence>
<accession>A0A9P9DCA0</accession>
<reference evidence="1" key="1">
    <citation type="journal article" date="2021" name="Nat. Commun.">
        <title>Genetic determinants of endophytism in the Arabidopsis root mycobiome.</title>
        <authorList>
            <person name="Mesny F."/>
            <person name="Miyauchi S."/>
            <person name="Thiergart T."/>
            <person name="Pickel B."/>
            <person name="Atanasova L."/>
            <person name="Karlsson M."/>
            <person name="Huettel B."/>
            <person name="Barry K.W."/>
            <person name="Haridas S."/>
            <person name="Chen C."/>
            <person name="Bauer D."/>
            <person name="Andreopoulos W."/>
            <person name="Pangilinan J."/>
            <person name="LaButti K."/>
            <person name="Riley R."/>
            <person name="Lipzen A."/>
            <person name="Clum A."/>
            <person name="Drula E."/>
            <person name="Henrissat B."/>
            <person name="Kohler A."/>
            <person name="Grigoriev I.V."/>
            <person name="Martin F.M."/>
            <person name="Hacquard S."/>
        </authorList>
    </citation>
    <scope>NUCLEOTIDE SEQUENCE</scope>
    <source>
        <strain evidence="1">MPI-CAGE-CH-0243</strain>
    </source>
</reference>
<evidence type="ECO:0000313" key="1">
    <source>
        <dbReference type="EMBL" id="KAH7116186.1"/>
    </source>
</evidence>
<sequence length="310" mass="34753">MENTVRTPTLSINSQLKNSFSTYNFTDHLCSRLPQELLLEISRHLLNEPEIKSINHAKSLRHFRPEVFLSDASETIEPLSNAFLFKEGNVPGLLLFQEGVICSQFKMDIVTAYYEHPISIGSVLRATDIGKFLTLDLFHIGISRAHRIVPGICIRNTIDDMALQMGSFRKDFAPLLSGNVSLAMDCKISIVVEVGSDLSEWAYIKISGIARALQPIFVALKSRNVGVSFTVVVKRTGGDVMWDFTFLALGERDALAGEPCKSVTFAGYKLCNMMQEGGGLRNVSDRRMYEISYMTEKQNFQRKGSLNSFY</sequence>
<dbReference type="Proteomes" id="UP000700596">
    <property type="component" value="Unassembled WGS sequence"/>
</dbReference>
<gene>
    <name evidence="1" type="ORF">B0J11DRAFT_593966</name>
</gene>
<comment type="caution">
    <text evidence="1">The sequence shown here is derived from an EMBL/GenBank/DDBJ whole genome shotgun (WGS) entry which is preliminary data.</text>
</comment>
<dbReference type="AlphaFoldDB" id="A0A9P9DCA0"/>
<name>A0A9P9DCA0_9PLEO</name>
<protein>
    <submittedName>
        <fullName evidence="1">Uncharacterized protein</fullName>
    </submittedName>
</protein>
<proteinExistence type="predicted"/>
<organism evidence="1 2">
    <name type="scientific">Dendryphion nanum</name>
    <dbReference type="NCBI Taxonomy" id="256645"/>
    <lineage>
        <taxon>Eukaryota</taxon>
        <taxon>Fungi</taxon>
        <taxon>Dikarya</taxon>
        <taxon>Ascomycota</taxon>
        <taxon>Pezizomycotina</taxon>
        <taxon>Dothideomycetes</taxon>
        <taxon>Pleosporomycetidae</taxon>
        <taxon>Pleosporales</taxon>
        <taxon>Torulaceae</taxon>
        <taxon>Dendryphion</taxon>
    </lineage>
</organism>
<dbReference type="EMBL" id="JAGMWT010000015">
    <property type="protein sequence ID" value="KAH7116186.1"/>
    <property type="molecule type" value="Genomic_DNA"/>
</dbReference>
<keyword evidence="2" id="KW-1185">Reference proteome</keyword>